<evidence type="ECO:0000313" key="8">
    <source>
        <dbReference type="EMBL" id="QEN03849.1"/>
    </source>
</evidence>
<keyword evidence="4 7" id="KW-0812">Transmembrane</keyword>
<dbReference type="PANTHER" id="PTHR42925">
    <property type="entry name" value="MULTIDRUG AND TOXIN EFFLUX PROTEIN MATE FAMILY"/>
    <property type="match status" value="1"/>
</dbReference>
<dbReference type="Pfam" id="PF01554">
    <property type="entry name" value="MatE"/>
    <property type="match status" value="2"/>
</dbReference>
<dbReference type="EMBL" id="CP035807">
    <property type="protein sequence ID" value="QEN03849.1"/>
    <property type="molecule type" value="Genomic_DNA"/>
</dbReference>
<dbReference type="CDD" id="cd13134">
    <property type="entry name" value="MATE_like_8"/>
    <property type="match status" value="1"/>
</dbReference>
<feature type="transmembrane region" description="Helical" evidence="7">
    <location>
        <begin position="130"/>
        <end position="150"/>
    </location>
</feature>
<protein>
    <submittedName>
        <fullName evidence="8">MATE family efflux transporter</fullName>
    </submittedName>
</protein>
<accession>A0A5C1QAA3</accession>
<keyword evidence="9" id="KW-1185">Reference proteome</keyword>
<feature type="transmembrane region" description="Helical" evidence="7">
    <location>
        <begin position="45"/>
        <end position="68"/>
    </location>
</feature>
<keyword evidence="5 7" id="KW-1133">Transmembrane helix</keyword>
<keyword evidence="3" id="KW-1003">Cell membrane</keyword>
<organism evidence="8 9">
    <name type="scientific">Thiospirochaeta perfilievii</name>
    <dbReference type="NCBI Taxonomy" id="252967"/>
    <lineage>
        <taxon>Bacteria</taxon>
        <taxon>Pseudomonadati</taxon>
        <taxon>Spirochaetota</taxon>
        <taxon>Spirochaetia</taxon>
        <taxon>Spirochaetales</taxon>
        <taxon>Spirochaetaceae</taxon>
        <taxon>Thiospirochaeta</taxon>
    </lineage>
</organism>
<dbReference type="NCBIfam" id="TIGR00797">
    <property type="entry name" value="matE"/>
    <property type="match status" value="1"/>
</dbReference>
<feature type="transmembrane region" description="Helical" evidence="7">
    <location>
        <begin position="189"/>
        <end position="211"/>
    </location>
</feature>
<evidence type="ECO:0000256" key="1">
    <source>
        <dbReference type="ARBA" id="ARBA00004651"/>
    </source>
</evidence>
<gene>
    <name evidence="8" type="ORF">EW093_03745</name>
</gene>
<feature type="transmembrane region" description="Helical" evidence="7">
    <location>
        <begin position="157"/>
        <end position="177"/>
    </location>
</feature>
<dbReference type="InterPro" id="IPR048279">
    <property type="entry name" value="MdtK-like"/>
</dbReference>
<feature type="transmembrane region" description="Helical" evidence="7">
    <location>
        <begin position="315"/>
        <end position="332"/>
    </location>
</feature>
<dbReference type="AlphaFoldDB" id="A0A5C1QAA3"/>
<evidence type="ECO:0000313" key="9">
    <source>
        <dbReference type="Proteomes" id="UP000323824"/>
    </source>
</evidence>
<proteinExistence type="predicted"/>
<dbReference type="InterPro" id="IPR047135">
    <property type="entry name" value="YsiQ"/>
</dbReference>
<keyword evidence="6 7" id="KW-0472">Membrane</keyword>
<dbReference type="InterPro" id="IPR002528">
    <property type="entry name" value="MATE_fam"/>
</dbReference>
<evidence type="ECO:0000256" key="3">
    <source>
        <dbReference type="ARBA" id="ARBA00022475"/>
    </source>
</evidence>
<evidence type="ECO:0000256" key="2">
    <source>
        <dbReference type="ARBA" id="ARBA00022448"/>
    </source>
</evidence>
<dbReference type="PANTHER" id="PTHR42925:SF1">
    <property type="entry name" value="VIRULENCE FACTOR MVIN"/>
    <property type="match status" value="1"/>
</dbReference>
<dbReference type="GO" id="GO:0042910">
    <property type="term" value="F:xenobiotic transmembrane transporter activity"/>
    <property type="evidence" value="ECO:0007669"/>
    <property type="project" value="InterPro"/>
</dbReference>
<feature type="transmembrane region" description="Helical" evidence="7">
    <location>
        <begin position="277"/>
        <end position="295"/>
    </location>
</feature>
<dbReference type="OrthoDB" id="62420at2"/>
<evidence type="ECO:0000256" key="6">
    <source>
        <dbReference type="ARBA" id="ARBA00023136"/>
    </source>
</evidence>
<name>A0A5C1QAA3_9SPIO</name>
<keyword evidence="2" id="KW-0813">Transport</keyword>
<comment type="subcellular location">
    <subcellularLocation>
        <location evidence="1">Cell membrane</location>
        <topology evidence="1">Multi-pass membrane protein</topology>
    </subcellularLocation>
</comment>
<evidence type="ECO:0000256" key="7">
    <source>
        <dbReference type="SAM" id="Phobius"/>
    </source>
</evidence>
<dbReference type="GO" id="GO:0015297">
    <property type="term" value="F:antiporter activity"/>
    <property type="evidence" value="ECO:0007669"/>
    <property type="project" value="InterPro"/>
</dbReference>
<reference evidence="8 9" key="2">
    <citation type="submission" date="2019-09" db="EMBL/GenBank/DDBJ databases">
        <title>Complete Genome Sequence and Methylome Analysis of free living Spirochaetas.</title>
        <authorList>
            <person name="Leshcheva N."/>
            <person name="Mikheeva N."/>
        </authorList>
    </citation>
    <scope>NUCLEOTIDE SEQUENCE [LARGE SCALE GENOMIC DNA]</scope>
    <source>
        <strain evidence="8 9">P</strain>
    </source>
</reference>
<dbReference type="KEGG" id="sper:EW093_03745"/>
<evidence type="ECO:0000256" key="4">
    <source>
        <dbReference type="ARBA" id="ARBA00022692"/>
    </source>
</evidence>
<feature type="transmembrane region" description="Helical" evidence="7">
    <location>
        <begin position="88"/>
        <end position="110"/>
    </location>
</feature>
<evidence type="ECO:0000256" key="5">
    <source>
        <dbReference type="ARBA" id="ARBA00022989"/>
    </source>
</evidence>
<dbReference type="Proteomes" id="UP000323824">
    <property type="component" value="Chromosome"/>
</dbReference>
<dbReference type="PIRSF" id="PIRSF006603">
    <property type="entry name" value="DinF"/>
    <property type="match status" value="1"/>
</dbReference>
<dbReference type="RefSeq" id="WP_149567107.1">
    <property type="nucleotide sequence ID" value="NZ_CP035807.1"/>
</dbReference>
<sequence length="441" mass="48441">MNKKMTTFAITLPLFFETLLRTLLMNVDTFMLSQYSDKAVAAVGTIQQFTFFVMVIYLMASTGSSILISQYLGAKKSEDASKIAQSAVLANIGLAIILSTLLYLLSDLIINSLGLEPQVRLFASDYFKVYVRFSIFQAVSLVFAGIVRSYGYSYIPLYVNIGANIINIIGNYLFIFGALGFPQLGVKGVAISTVFSQGAGAFVMMLIITRIPEINMFAIRKIKTLGTYIKDILKIGVPSAGEFLSYNLAQIVILYMVSSLGTASLASYTYTINFTRFAYMLSISLGNATQILVGYSVGSKDMDGAYKICLKNLKIGIISSLILAGTIAIFRFPLIKLVTLDPTITAITSTLLLLAVIHEIARPLNLVVIAGLRGAGDVKYPVFTGIIMMWSIAVTLAYLFGIKLGYAMAGIWIARLIEEWLRGGVILKRWLSRRWESKILV</sequence>
<dbReference type="GO" id="GO:0005886">
    <property type="term" value="C:plasma membrane"/>
    <property type="evidence" value="ECO:0007669"/>
    <property type="project" value="UniProtKB-SubCell"/>
</dbReference>
<reference evidence="8 9" key="1">
    <citation type="submission" date="2019-02" db="EMBL/GenBank/DDBJ databases">
        <authorList>
            <person name="Fomenkov A."/>
            <person name="Dubinina G."/>
            <person name="Grabovich M."/>
            <person name="Vincze T."/>
            <person name="Roberts R.J."/>
        </authorList>
    </citation>
    <scope>NUCLEOTIDE SEQUENCE [LARGE SCALE GENOMIC DNA]</scope>
    <source>
        <strain evidence="8 9">P</strain>
    </source>
</reference>
<feature type="transmembrane region" description="Helical" evidence="7">
    <location>
        <begin position="382"/>
        <end position="400"/>
    </location>
</feature>